<proteinExistence type="predicted"/>
<reference evidence="1 2" key="1">
    <citation type="submission" date="2020-03" db="EMBL/GenBank/DDBJ databases">
        <authorList>
            <person name="Picone N."/>
        </authorList>
    </citation>
    <scope>NUCLEOTIDE SEQUENCE [LARGE SCALE GENOMIC DNA]</scope>
    <source>
        <strain evidence="1">NSCAC1</strain>
    </source>
</reference>
<dbReference type="KEGG" id="ntg:NSCAC_0672"/>
<keyword evidence="2" id="KW-1185">Reference proteome</keyword>
<dbReference type="AlphaFoldDB" id="A0A7G1Q9I6"/>
<dbReference type="EMBL" id="LR778175">
    <property type="protein sequence ID" value="CAB1275450.1"/>
    <property type="molecule type" value="Genomic_DNA"/>
</dbReference>
<evidence type="ECO:0000313" key="2">
    <source>
        <dbReference type="Proteomes" id="UP000516072"/>
    </source>
</evidence>
<accession>A0A7G1Q9I6</accession>
<dbReference type="Proteomes" id="UP000516072">
    <property type="component" value="Chromosome"/>
</dbReference>
<evidence type="ECO:0000313" key="1">
    <source>
        <dbReference type="EMBL" id="CAB1275450.1"/>
    </source>
</evidence>
<name>A0A7G1Q9I6_9GAMM</name>
<sequence length="22" mass="2741">MQFNNFKINMNQIHIHEERAIL</sequence>
<gene>
    <name evidence="1" type="ORF">NSCAC_0672</name>
</gene>
<organism evidence="1 2">
    <name type="scientific">Candidatus Nitrosacidococcus tergens</name>
    <dbReference type="NCBI Taxonomy" id="553981"/>
    <lineage>
        <taxon>Bacteria</taxon>
        <taxon>Pseudomonadati</taxon>
        <taxon>Pseudomonadota</taxon>
        <taxon>Gammaproteobacteria</taxon>
        <taxon>Chromatiales</taxon>
        <taxon>Chromatiaceae</taxon>
        <taxon>Candidatus Nitrosacidococcus</taxon>
    </lineage>
</organism>
<protein>
    <submittedName>
        <fullName evidence="1">Uncharacterized protein</fullName>
    </submittedName>
</protein>